<dbReference type="PANTHER" id="PTHR43118:SF1">
    <property type="entry name" value="RHAMNOGALACTURONAN LYASE (EUROFUNG)"/>
    <property type="match status" value="1"/>
</dbReference>
<dbReference type="SUPFAM" id="SSF49785">
    <property type="entry name" value="Galactose-binding domain-like"/>
    <property type="match status" value="1"/>
</dbReference>
<proteinExistence type="predicted"/>
<name>A0ABQ2KZ38_9BACL</name>
<comment type="caution">
    <text evidence="5">The sequence shown here is derived from an EMBL/GenBank/DDBJ whole genome shotgun (WGS) entry which is preliminary data.</text>
</comment>
<evidence type="ECO:0000256" key="1">
    <source>
        <dbReference type="SAM" id="SignalP"/>
    </source>
</evidence>
<reference evidence="6" key="1">
    <citation type="journal article" date="2019" name="Int. J. Syst. Evol. Microbiol.">
        <title>The Global Catalogue of Microorganisms (GCM) 10K type strain sequencing project: providing services to taxonomists for standard genome sequencing and annotation.</title>
        <authorList>
            <consortium name="The Broad Institute Genomics Platform"/>
            <consortium name="The Broad Institute Genome Sequencing Center for Infectious Disease"/>
            <person name="Wu L."/>
            <person name="Ma J."/>
        </authorList>
    </citation>
    <scope>NUCLEOTIDE SEQUENCE [LARGE SCALE GENOMIC DNA]</scope>
    <source>
        <strain evidence="6">CGMCC 1.6964</strain>
    </source>
</reference>
<evidence type="ECO:0000259" key="3">
    <source>
        <dbReference type="Pfam" id="PF18370"/>
    </source>
</evidence>
<keyword evidence="1" id="KW-0732">Signal</keyword>
<dbReference type="InterPro" id="IPR049366">
    <property type="entry name" value="RGL11_C"/>
</dbReference>
<dbReference type="PANTHER" id="PTHR43118">
    <property type="entry name" value="RHAMNOGALACTURONAN LYASE (EUROFUNG)"/>
    <property type="match status" value="1"/>
</dbReference>
<feature type="chain" id="PRO_5047010560" description="Rhamnogalacturonan I lyase beta-sheet domain-containing protein" evidence="1">
    <location>
        <begin position="27"/>
        <end position="1111"/>
    </location>
</feature>
<dbReference type="InterPro" id="IPR041624">
    <property type="entry name" value="RGI_lyase"/>
</dbReference>
<accession>A0ABQ2KZ38</accession>
<dbReference type="Pfam" id="PF21348">
    <property type="entry name" value="RGL11_C"/>
    <property type="match status" value="1"/>
</dbReference>
<dbReference type="Gene3D" id="2.60.40.1080">
    <property type="match status" value="1"/>
</dbReference>
<evidence type="ECO:0000313" key="5">
    <source>
        <dbReference type="EMBL" id="GGN97596.1"/>
    </source>
</evidence>
<sequence length="1111" mass="120068">MLEQFGSKFKKSTILFSAAILGVSLAGPIQPQTAAAAENTNAPRQMEYLERGIVAVNTDEGVFVSWRLLGTDPEGTTFNLYRDGRKINTQPISTSTNYLDPAGKTNSSYSVSAIVNGEEVDASAKVKSWTQPYKSIPLQKPADAVLPNGQTIEYSANDASVGDLNGDGEYELILKWSAGEQDNSRSGYTGEVLIDAYKLDGTQLWRIGLGKNIRAGAHYTQFMVYDLDGDGKAEVAMRTADGAKDGAGNVIGDPDADYRNASGYILEGPEYLTIFDGETGREVVSTDFSPERGNLGDWGDTYGNRGDRFLAGIAYLDGQRPSLIMTRGYYAKTMLSAYNFRDGELSKIWTFDTDEGYPEYEGQGNHSLSVADVDGDSRDEIIFGAAVIDHDGTGLYSTGWNHGDAMHVSNLNPNRPGLEVFQVHESGPYGLTMRDAATGEMLWSHSTGEDTGRGLAADIDPRYPGAEAWAVSGAWNSKIGNMYTAAGEKIGENIPSSNFAIWWDGDLSRELLDHDWTDYEIGIGTPRIDKWDYENGKLVNLLTMEGTTSNNGTKGTPVLQADLLGDWREEVIVRNLDSTELRMYTTTDLTEYRIPTLMHDPVYRLGIAWQNVAYNQPPHTSYFLGNSMEQPLAANANYIVPSSIDIDPHVLAGKLTGNVKIGVGIPDNAAQLASSSVQLMVNGQAVAAEIKKVRKGYDVKADRRAFVQALSGQSGEVETKIALVTEAGYMFVGKDTVMLKTEALTLSVKGNNRVKAGEEFTLSYAINGASDSIRDLSMNLSYDPDALEFVSAESPVKQLEFSAEAGQTGTVAVKASGTTNQLFNRAELFTVRMKAKETEATQSDVTMRDIVYTNAKKESHTIADAVHGIDLFSDINEIIVSSEGGASAIDSNRGTLQLTAQANPANANHSVTWSVYGLDGETTELASITQDGLLSGNTKGLNGQVKVIAEAVDGSGVTGELIVDISNQLLALTGTLFGAEPAWAAGSEYDKAFDGDVNTYYDFKNGAGGYAGIDLGEGFEARLGEVRFYPRKGMEVRMNGGKFQGSNVSSTEGFVDLYTIGERPDAGWNTVNVSADTAYRYIRYYSPETGNANVAELEFYAVPAVSDPLPE</sequence>
<dbReference type="InterPro" id="IPR002102">
    <property type="entry name" value="Cohesin_dom"/>
</dbReference>
<dbReference type="Proteomes" id="UP000606653">
    <property type="component" value="Unassembled WGS sequence"/>
</dbReference>
<protein>
    <recommendedName>
        <fullName evidence="7">Rhamnogalacturonan I lyase beta-sheet domain-containing protein</fullName>
    </recommendedName>
</protein>
<dbReference type="SUPFAM" id="SSF49384">
    <property type="entry name" value="Carbohydrate-binding domain"/>
    <property type="match status" value="1"/>
</dbReference>
<evidence type="ECO:0008006" key="7">
    <source>
        <dbReference type="Google" id="ProtNLM"/>
    </source>
</evidence>
<dbReference type="SUPFAM" id="SSF69318">
    <property type="entry name" value="Integrin alpha N-terminal domain"/>
    <property type="match status" value="1"/>
</dbReference>
<dbReference type="Pfam" id="PF18370">
    <property type="entry name" value="RGI_lyase"/>
    <property type="match status" value="1"/>
</dbReference>
<dbReference type="InterPro" id="IPR034641">
    <property type="entry name" value="RGL11"/>
</dbReference>
<dbReference type="Gene3D" id="2.60.40.680">
    <property type="match status" value="1"/>
</dbReference>
<dbReference type="InterPro" id="IPR028994">
    <property type="entry name" value="Integrin_alpha_N"/>
</dbReference>
<dbReference type="EMBL" id="BMLN01000004">
    <property type="protein sequence ID" value="GGN97596.1"/>
    <property type="molecule type" value="Genomic_DNA"/>
</dbReference>
<organism evidence="5 6">
    <name type="scientific">Saccharibacillus kuerlensis</name>
    <dbReference type="NCBI Taxonomy" id="459527"/>
    <lineage>
        <taxon>Bacteria</taxon>
        <taxon>Bacillati</taxon>
        <taxon>Bacillota</taxon>
        <taxon>Bacilli</taxon>
        <taxon>Bacillales</taxon>
        <taxon>Paenibacillaceae</taxon>
        <taxon>Saccharibacillus</taxon>
    </lineage>
</organism>
<keyword evidence="6" id="KW-1185">Reference proteome</keyword>
<evidence type="ECO:0000259" key="4">
    <source>
        <dbReference type="Pfam" id="PF21348"/>
    </source>
</evidence>
<dbReference type="Gene3D" id="2.60.120.260">
    <property type="entry name" value="Galactose-binding domain-like"/>
    <property type="match status" value="1"/>
</dbReference>
<feature type="signal peptide" evidence="1">
    <location>
        <begin position="1"/>
        <end position="26"/>
    </location>
</feature>
<dbReference type="Pfam" id="PF00963">
    <property type="entry name" value="Cohesin"/>
    <property type="match status" value="1"/>
</dbReference>
<evidence type="ECO:0000259" key="2">
    <source>
        <dbReference type="Pfam" id="PF00963"/>
    </source>
</evidence>
<gene>
    <name evidence="5" type="ORF">GCM10010969_15570</name>
</gene>
<dbReference type="InterPro" id="IPR008979">
    <property type="entry name" value="Galactose-bd-like_sf"/>
</dbReference>
<dbReference type="InterPro" id="IPR013783">
    <property type="entry name" value="Ig-like_fold"/>
</dbReference>
<dbReference type="CDD" id="cd08547">
    <property type="entry name" value="Type_II_cohesin"/>
    <property type="match status" value="1"/>
</dbReference>
<dbReference type="Gene3D" id="2.60.40.10">
    <property type="entry name" value="Immunoglobulins"/>
    <property type="match status" value="1"/>
</dbReference>
<feature type="domain" description="Rhamnogalacturonan lyase family 11 C-terminal" evidence="4">
    <location>
        <begin position="133"/>
        <end position="631"/>
    </location>
</feature>
<feature type="domain" description="Rhamnogalacturonan I lyase beta-sheet" evidence="3">
    <location>
        <begin position="44"/>
        <end position="129"/>
    </location>
</feature>
<dbReference type="InterPro" id="IPR008965">
    <property type="entry name" value="CBM2/CBM3_carb-bd_dom_sf"/>
</dbReference>
<feature type="domain" description="Cohesin" evidence="2">
    <location>
        <begin position="745"/>
        <end position="864"/>
    </location>
</feature>
<dbReference type="CDD" id="cd10318">
    <property type="entry name" value="RGL11"/>
    <property type="match status" value="1"/>
</dbReference>
<evidence type="ECO:0000313" key="6">
    <source>
        <dbReference type="Proteomes" id="UP000606653"/>
    </source>
</evidence>